<accession>A0A5C6F6L4</accession>
<evidence type="ECO:0000313" key="4">
    <source>
        <dbReference type="EMBL" id="TWU55141.1"/>
    </source>
</evidence>
<feature type="compositionally biased region" description="Basic and acidic residues" evidence="2">
    <location>
        <begin position="473"/>
        <end position="508"/>
    </location>
</feature>
<keyword evidence="3" id="KW-1133">Transmembrane helix</keyword>
<keyword evidence="3" id="KW-0812">Transmembrane</keyword>
<keyword evidence="5" id="KW-1185">Reference proteome</keyword>
<gene>
    <name evidence="4" type="ORF">Poly59_14370</name>
</gene>
<dbReference type="OrthoDB" id="234267at2"/>
<dbReference type="EMBL" id="SJPX01000002">
    <property type="protein sequence ID" value="TWU55141.1"/>
    <property type="molecule type" value="Genomic_DNA"/>
</dbReference>
<protein>
    <submittedName>
        <fullName evidence="4">Uncharacterized protein</fullName>
    </submittedName>
</protein>
<dbReference type="AlphaFoldDB" id="A0A5C6F6L4"/>
<dbReference type="Proteomes" id="UP000317977">
    <property type="component" value="Unassembled WGS sequence"/>
</dbReference>
<sequence length="508" mass="55742">MNSSPIPWKHVRNVLVLFAPLWVGAIMVFGAIGIVYAFFSSDVYSARQPLVVRDEATTSLDRLGRFASQTDLKAAQETILEMTQNPEVVAAALRQIGPPSGKPDAQWPSTEVIDDVATNVVNLVAPKGSEFGNTEVVYLQVKSNSPERATEFCRAMYDNLTEQLRNVRRVRADSVIEELSHARDHAERNLDDISAKMREIEIEFGADLGDLRNLNDTISGDGTNRRTLEETTREAQVVEVELEKMESLYSVLVAGVEDPQKLLVSGSDLLASQPSLQRLKDGLIDAQLAASQLAGIYTSENPKRQAATATENEIKRRMQQETAAALRAMEPELRLKREQLARLRVRETGLRQRLDHLATIRTDYSKIDAEVKHRTALLGEAERSLAEANATRSAALSTNLIAELGPPQATEKPLGPGGTVLTVGSMMAGLIFGLGAVFLIAPGPTDINGGRRWSDYLGAGRRTSDQIAGVPTAERRRRAESNRAESNRAESNRAEPNRVEPKKEASSE</sequence>
<keyword evidence="1" id="KW-0175">Coiled coil</keyword>
<keyword evidence="3" id="KW-0472">Membrane</keyword>
<evidence type="ECO:0000256" key="2">
    <source>
        <dbReference type="SAM" id="MobiDB-lite"/>
    </source>
</evidence>
<proteinExistence type="predicted"/>
<organism evidence="4 5">
    <name type="scientific">Rubripirellula reticaptiva</name>
    <dbReference type="NCBI Taxonomy" id="2528013"/>
    <lineage>
        <taxon>Bacteria</taxon>
        <taxon>Pseudomonadati</taxon>
        <taxon>Planctomycetota</taxon>
        <taxon>Planctomycetia</taxon>
        <taxon>Pirellulales</taxon>
        <taxon>Pirellulaceae</taxon>
        <taxon>Rubripirellula</taxon>
    </lineage>
</organism>
<evidence type="ECO:0000256" key="1">
    <source>
        <dbReference type="SAM" id="Coils"/>
    </source>
</evidence>
<feature type="transmembrane region" description="Helical" evidence="3">
    <location>
        <begin position="420"/>
        <end position="441"/>
    </location>
</feature>
<comment type="caution">
    <text evidence="4">The sequence shown here is derived from an EMBL/GenBank/DDBJ whole genome shotgun (WGS) entry which is preliminary data.</text>
</comment>
<name>A0A5C6F6L4_9BACT</name>
<dbReference type="RefSeq" id="WP_146533390.1">
    <property type="nucleotide sequence ID" value="NZ_SJPX01000002.1"/>
</dbReference>
<dbReference type="InterPro" id="IPR050445">
    <property type="entry name" value="Bact_polysacc_biosynth/exp"/>
</dbReference>
<feature type="region of interest" description="Disordered" evidence="2">
    <location>
        <begin position="464"/>
        <end position="508"/>
    </location>
</feature>
<evidence type="ECO:0000313" key="5">
    <source>
        <dbReference type="Proteomes" id="UP000317977"/>
    </source>
</evidence>
<reference evidence="4 5" key="1">
    <citation type="submission" date="2019-02" db="EMBL/GenBank/DDBJ databases">
        <title>Deep-cultivation of Planctomycetes and their phenomic and genomic characterization uncovers novel biology.</title>
        <authorList>
            <person name="Wiegand S."/>
            <person name="Jogler M."/>
            <person name="Boedeker C."/>
            <person name="Pinto D."/>
            <person name="Vollmers J."/>
            <person name="Rivas-Marin E."/>
            <person name="Kohn T."/>
            <person name="Peeters S.H."/>
            <person name="Heuer A."/>
            <person name="Rast P."/>
            <person name="Oberbeckmann S."/>
            <person name="Bunk B."/>
            <person name="Jeske O."/>
            <person name="Meyerdierks A."/>
            <person name="Storesund J.E."/>
            <person name="Kallscheuer N."/>
            <person name="Luecker S."/>
            <person name="Lage O.M."/>
            <person name="Pohl T."/>
            <person name="Merkel B.J."/>
            <person name="Hornburger P."/>
            <person name="Mueller R.-W."/>
            <person name="Bruemmer F."/>
            <person name="Labrenz M."/>
            <person name="Spormann A.M."/>
            <person name="Op Den Camp H."/>
            <person name="Overmann J."/>
            <person name="Amann R."/>
            <person name="Jetten M.S.M."/>
            <person name="Mascher T."/>
            <person name="Medema M.H."/>
            <person name="Devos D.P."/>
            <person name="Kaster A.-K."/>
            <person name="Ovreas L."/>
            <person name="Rohde M."/>
            <person name="Galperin M.Y."/>
            <person name="Jogler C."/>
        </authorList>
    </citation>
    <scope>NUCLEOTIDE SEQUENCE [LARGE SCALE GENOMIC DNA]</scope>
    <source>
        <strain evidence="4 5">Poly59</strain>
    </source>
</reference>
<feature type="transmembrane region" description="Helical" evidence="3">
    <location>
        <begin position="14"/>
        <end position="39"/>
    </location>
</feature>
<dbReference type="PANTHER" id="PTHR32309:SF31">
    <property type="entry name" value="CAPSULAR EXOPOLYSACCHARIDE FAMILY"/>
    <property type="match status" value="1"/>
</dbReference>
<evidence type="ECO:0000256" key="3">
    <source>
        <dbReference type="SAM" id="Phobius"/>
    </source>
</evidence>
<feature type="coiled-coil region" evidence="1">
    <location>
        <begin position="176"/>
        <end position="203"/>
    </location>
</feature>
<dbReference type="PANTHER" id="PTHR32309">
    <property type="entry name" value="TYROSINE-PROTEIN KINASE"/>
    <property type="match status" value="1"/>
</dbReference>